<organism evidence="2 3">
    <name type="scientific">Cordyceps fumosorosea (strain ARSEF 2679)</name>
    <name type="common">Isaria fumosorosea</name>
    <dbReference type="NCBI Taxonomy" id="1081104"/>
    <lineage>
        <taxon>Eukaryota</taxon>
        <taxon>Fungi</taxon>
        <taxon>Dikarya</taxon>
        <taxon>Ascomycota</taxon>
        <taxon>Pezizomycotina</taxon>
        <taxon>Sordariomycetes</taxon>
        <taxon>Hypocreomycetidae</taxon>
        <taxon>Hypocreales</taxon>
        <taxon>Cordycipitaceae</taxon>
        <taxon>Cordyceps</taxon>
    </lineage>
</organism>
<keyword evidence="3" id="KW-1185">Reference proteome</keyword>
<dbReference type="STRING" id="1081104.A0A162MVT6"/>
<evidence type="ECO:0000313" key="2">
    <source>
        <dbReference type="EMBL" id="OAA71359.1"/>
    </source>
</evidence>
<protein>
    <submittedName>
        <fullName evidence="2">Uncharacterized protein</fullName>
    </submittedName>
</protein>
<dbReference type="Pfam" id="PF12511">
    <property type="entry name" value="DUF3716"/>
    <property type="match status" value="1"/>
</dbReference>
<feature type="region of interest" description="Disordered" evidence="1">
    <location>
        <begin position="211"/>
        <end position="279"/>
    </location>
</feature>
<evidence type="ECO:0000313" key="3">
    <source>
        <dbReference type="Proteomes" id="UP000076744"/>
    </source>
</evidence>
<dbReference type="RefSeq" id="XP_018707240.1">
    <property type="nucleotide sequence ID" value="XM_018845517.1"/>
</dbReference>
<dbReference type="Proteomes" id="UP000076744">
    <property type="component" value="Unassembled WGS sequence"/>
</dbReference>
<proteinExistence type="predicted"/>
<accession>A0A162MVT6</accession>
<dbReference type="EMBL" id="AZHB01000003">
    <property type="protein sequence ID" value="OAA71359.1"/>
    <property type="molecule type" value="Genomic_DNA"/>
</dbReference>
<gene>
    <name evidence="2" type="ORF">ISF_01910</name>
</gene>
<dbReference type="GeneID" id="30018202"/>
<dbReference type="AlphaFoldDB" id="A0A162MVT6"/>
<reference evidence="2 3" key="1">
    <citation type="journal article" date="2016" name="Genome Biol. Evol.">
        <title>Divergent and convergent evolution of fungal pathogenicity.</title>
        <authorList>
            <person name="Shang Y."/>
            <person name="Xiao G."/>
            <person name="Zheng P."/>
            <person name="Cen K."/>
            <person name="Zhan S."/>
            <person name="Wang C."/>
        </authorList>
    </citation>
    <scope>NUCLEOTIDE SEQUENCE [LARGE SCALE GENOMIC DNA]</scope>
    <source>
        <strain evidence="2 3">ARSEF 2679</strain>
    </source>
</reference>
<feature type="compositionally biased region" description="Polar residues" evidence="1">
    <location>
        <begin position="10"/>
        <end position="29"/>
    </location>
</feature>
<sequence length="411" mass="44328">MPSRPRPSKVTKQNGSTRNRKPSSGTVQQELEHRYVVANGNTNGHGLIDRVSLGHQMALPLRQTSPFPRVGGSSDVPDNFSFAPQPNPYPVLGPPQYSTAADLARSKYGADVKLDSALCKKLGAEEAKRPPTQRRADQKLNIDRRSNMEAFVAHVTGQVVNRPCKNCYKGHGPWTQCVVYEGQMCGSCTNCWYNASGSRCTFHGIGTGSPPPAAMPPSGVPANGSDETGGGNLPYYTSPKDDAKVIPDWATPHRDNESNDSSQNHSHASEPLPTQPPAYMAYPPPAQSMPHQGLAGMGIMAGGGGGQDAAASVASWMACEPTRRLIRQAMDDVAMLSRRDRYIARIETAAEELGMRIAEYNEYMKTPEGVADLQHFQEAAAANMMPPGHAHDARMDTTMETESIHGDSSMA</sequence>
<feature type="region of interest" description="Disordered" evidence="1">
    <location>
        <begin position="1"/>
        <end position="29"/>
    </location>
</feature>
<feature type="compositionally biased region" description="Basic and acidic residues" evidence="1">
    <location>
        <begin position="239"/>
        <end position="257"/>
    </location>
</feature>
<name>A0A162MVT6_CORFA</name>
<dbReference type="OrthoDB" id="4174112at2759"/>
<comment type="caution">
    <text evidence="2">The sequence shown here is derived from an EMBL/GenBank/DDBJ whole genome shotgun (WGS) entry which is preliminary data.</text>
</comment>
<evidence type="ECO:0000256" key="1">
    <source>
        <dbReference type="SAM" id="MobiDB-lite"/>
    </source>
</evidence>
<dbReference type="InterPro" id="IPR022190">
    <property type="entry name" value="DUF3716"/>
</dbReference>